<gene>
    <name evidence="1" type="ORF">ADUPG1_000771</name>
</gene>
<protein>
    <submittedName>
        <fullName evidence="1">Uncharacterized protein</fullName>
    </submittedName>
</protein>
<dbReference type="Proteomes" id="UP001057375">
    <property type="component" value="Unassembled WGS sequence"/>
</dbReference>
<sequence length="62" mass="6621">MYANLWCLLPGTYIEAVSDSSTQNVAIIVNGDIEFSVDSQMGKPGQIVADNIINSDGSPFLT</sequence>
<proteinExistence type="predicted"/>
<organism evidence="1 2">
    <name type="scientific">Aduncisulcus paluster</name>
    <dbReference type="NCBI Taxonomy" id="2918883"/>
    <lineage>
        <taxon>Eukaryota</taxon>
        <taxon>Metamonada</taxon>
        <taxon>Carpediemonas-like organisms</taxon>
        <taxon>Aduncisulcus</taxon>
    </lineage>
</organism>
<dbReference type="EMBL" id="BQXS01000398">
    <property type="protein sequence ID" value="GKT28626.1"/>
    <property type="molecule type" value="Genomic_DNA"/>
</dbReference>
<name>A0ABQ5K7U9_9EUKA</name>
<evidence type="ECO:0000313" key="1">
    <source>
        <dbReference type="EMBL" id="GKT28626.1"/>
    </source>
</evidence>
<accession>A0ABQ5K7U9</accession>
<feature type="non-terminal residue" evidence="1">
    <location>
        <position position="62"/>
    </location>
</feature>
<evidence type="ECO:0000313" key="2">
    <source>
        <dbReference type="Proteomes" id="UP001057375"/>
    </source>
</evidence>
<reference evidence="1" key="1">
    <citation type="submission" date="2022-03" db="EMBL/GenBank/DDBJ databases">
        <title>Draft genome sequence of Aduncisulcus paluster, a free-living microaerophilic Fornicata.</title>
        <authorList>
            <person name="Yuyama I."/>
            <person name="Kume K."/>
            <person name="Tamura T."/>
            <person name="Inagaki Y."/>
            <person name="Hashimoto T."/>
        </authorList>
    </citation>
    <scope>NUCLEOTIDE SEQUENCE</scope>
    <source>
        <strain evidence="1">NY0171</strain>
    </source>
</reference>
<keyword evidence="2" id="KW-1185">Reference proteome</keyword>
<comment type="caution">
    <text evidence="1">The sequence shown here is derived from an EMBL/GenBank/DDBJ whole genome shotgun (WGS) entry which is preliminary data.</text>
</comment>